<dbReference type="CDD" id="cd12148">
    <property type="entry name" value="fungal_TF_MHR"/>
    <property type="match status" value="1"/>
</dbReference>
<proteinExistence type="predicted"/>
<dbReference type="InterPro" id="IPR007219">
    <property type="entry name" value="XnlR_reg_dom"/>
</dbReference>
<dbReference type="PANTHER" id="PTHR31668">
    <property type="entry name" value="GLUCOSE TRANSPORT TRANSCRIPTION REGULATOR RGT1-RELATED-RELATED"/>
    <property type="match status" value="1"/>
</dbReference>
<dbReference type="InterPro" id="IPR050797">
    <property type="entry name" value="Carb_Metab_Trans_Reg"/>
</dbReference>
<reference evidence="4" key="1">
    <citation type="submission" date="2021-01" db="EMBL/GenBank/DDBJ databases">
        <authorList>
            <consortium name="Aspergillus puulaauensis MK2 genome sequencing consortium"/>
            <person name="Kazuki M."/>
            <person name="Futagami T."/>
        </authorList>
    </citation>
    <scope>NUCLEOTIDE SEQUENCE</scope>
    <source>
        <strain evidence="4">MK2</strain>
    </source>
</reference>
<gene>
    <name evidence="4" type="ORF">APUU_41704A</name>
</gene>
<dbReference type="EMBL" id="AP024446">
    <property type="protein sequence ID" value="BCS25260.1"/>
    <property type="molecule type" value="Genomic_DNA"/>
</dbReference>
<dbReference type="Proteomes" id="UP000654913">
    <property type="component" value="Chromosome 4"/>
</dbReference>
<evidence type="ECO:0000259" key="3">
    <source>
        <dbReference type="Pfam" id="PF04082"/>
    </source>
</evidence>
<dbReference type="GO" id="GO:0001080">
    <property type="term" value="P:nitrogen catabolite activation of transcription from RNA polymerase II promoter"/>
    <property type="evidence" value="ECO:0007669"/>
    <property type="project" value="TreeGrafter"/>
</dbReference>
<accession>A0A7R7XPH0</accession>
<dbReference type="KEGG" id="apuu:APUU_41704A"/>
<dbReference type="PANTHER" id="PTHR31668:SF10">
    <property type="entry name" value="ZN(II)2CYS6 TRANSCRIPTION FACTOR (EUROFUNG)"/>
    <property type="match status" value="1"/>
</dbReference>
<dbReference type="RefSeq" id="XP_041557454.1">
    <property type="nucleotide sequence ID" value="XM_041704916.1"/>
</dbReference>
<dbReference type="GeneID" id="64975265"/>
<keyword evidence="5" id="KW-1185">Reference proteome</keyword>
<dbReference type="OrthoDB" id="3034343at2759"/>
<protein>
    <recommendedName>
        <fullName evidence="3">Xylanolytic transcriptional activator regulatory domain-containing protein</fullName>
    </recommendedName>
</protein>
<reference evidence="4" key="2">
    <citation type="submission" date="2021-02" db="EMBL/GenBank/DDBJ databases">
        <title>Aspergillus puulaauensis MK2 genome sequence.</title>
        <authorList>
            <person name="Futagami T."/>
            <person name="Mori K."/>
            <person name="Kadooka C."/>
            <person name="Tanaka T."/>
        </authorList>
    </citation>
    <scope>NUCLEOTIDE SEQUENCE</scope>
    <source>
        <strain evidence="4">MK2</strain>
    </source>
</reference>
<sequence length="519" mass="58936">MAAPVKRGRKARIGPAQSPKQWPAGPLRSGLARNAANESSHPGRALPGGSSGSTVERDRTMLYVGTSSDQDVYLLRHLPFDHRNRFGHANWRVCKVLAHELTPAYFTSYPNELLDAATGIYNVERVSMVVSPYEKPLLDLYYTYVHPSLPIMDSRERLEAAIAAGSVPASLLGAIYCSALPYWGSSPRLVGLTPFDDGWLREDIFKSVLQEAKTPSLATIQAMLLYMQLPPQHVREPNHPGFWPLTNQLVGLAQETGLHIEPTSWNITPYEKHLRRVLWWAVYMHDKWYFQLYGRSSMYSRIGRLSHWLGRPSHIDDKQFSTSQLTVDDFTFISEHPLDVRSWESMSAFVMLSRLTTVLSSVLDHFYTVNRSSSFMTPEEALFKADHCQAQLKDVLEQQGGILLHPRRGINSTSYYDIEREMLLIHDLFGIFEDLLRQDNLVGVWLSYCKSNIAIIGSFMVTALLASTGDDVYQLRQGALEEFRRLLKRSEGRFDFAALPLLRLNLLVERFSDSRASPE</sequence>
<feature type="region of interest" description="Disordered" evidence="2">
    <location>
        <begin position="1"/>
        <end position="56"/>
    </location>
</feature>
<keyword evidence="1" id="KW-0539">Nucleus</keyword>
<feature type="compositionally biased region" description="Basic residues" evidence="2">
    <location>
        <begin position="1"/>
        <end position="12"/>
    </location>
</feature>
<dbReference type="GO" id="GO:0003677">
    <property type="term" value="F:DNA binding"/>
    <property type="evidence" value="ECO:0007669"/>
    <property type="project" value="InterPro"/>
</dbReference>
<evidence type="ECO:0000256" key="1">
    <source>
        <dbReference type="ARBA" id="ARBA00023242"/>
    </source>
</evidence>
<dbReference type="GO" id="GO:0005634">
    <property type="term" value="C:nucleus"/>
    <property type="evidence" value="ECO:0007669"/>
    <property type="project" value="TreeGrafter"/>
</dbReference>
<evidence type="ECO:0000313" key="4">
    <source>
        <dbReference type="EMBL" id="BCS25260.1"/>
    </source>
</evidence>
<organism evidence="4 5">
    <name type="scientific">Aspergillus puulaauensis</name>
    <dbReference type="NCBI Taxonomy" id="1220207"/>
    <lineage>
        <taxon>Eukaryota</taxon>
        <taxon>Fungi</taxon>
        <taxon>Dikarya</taxon>
        <taxon>Ascomycota</taxon>
        <taxon>Pezizomycotina</taxon>
        <taxon>Eurotiomycetes</taxon>
        <taxon>Eurotiomycetidae</taxon>
        <taxon>Eurotiales</taxon>
        <taxon>Aspergillaceae</taxon>
        <taxon>Aspergillus</taxon>
    </lineage>
</organism>
<feature type="domain" description="Xylanolytic transcriptional activator regulatory" evidence="3">
    <location>
        <begin position="138"/>
        <end position="371"/>
    </location>
</feature>
<dbReference type="Pfam" id="PF04082">
    <property type="entry name" value="Fungal_trans"/>
    <property type="match status" value="1"/>
</dbReference>
<dbReference type="GO" id="GO:0008270">
    <property type="term" value="F:zinc ion binding"/>
    <property type="evidence" value="ECO:0007669"/>
    <property type="project" value="InterPro"/>
</dbReference>
<name>A0A7R7XPH0_9EURO</name>
<dbReference type="GO" id="GO:0006351">
    <property type="term" value="P:DNA-templated transcription"/>
    <property type="evidence" value="ECO:0007669"/>
    <property type="project" value="InterPro"/>
</dbReference>
<evidence type="ECO:0000313" key="5">
    <source>
        <dbReference type="Proteomes" id="UP000654913"/>
    </source>
</evidence>
<evidence type="ECO:0000256" key="2">
    <source>
        <dbReference type="SAM" id="MobiDB-lite"/>
    </source>
</evidence>
<dbReference type="AlphaFoldDB" id="A0A7R7XPH0"/>